<feature type="active site" description="Schiff-base intermediate with dihydroxyacetone-P" evidence="7">
    <location>
        <position position="178"/>
    </location>
</feature>
<evidence type="ECO:0000313" key="9">
    <source>
        <dbReference type="Proteomes" id="UP000184357"/>
    </source>
</evidence>
<keyword evidence="5" id="KW-0704">Schiff base</keyword>
<keyword evidence="3" id="KW-0808">Transferase</keyword>
<evidence type="ECO:0000313" key="8">
    <source>
        <dbReference type="EMBL" id="SHG55616.1"/>
    </source>
</evidence>
<dbReference type="InterPro" id="IPR050456">
    <property type="entry name" value="DeoC/FbaB_aldolase"/>
</dbReference>
<dbReference type="STRING" id="43928.SAMN05443636_0624"/>
<feature type="active site" description="Proton donor" evidence="7">
    <location>
        <position position="144"/>
    </location>
</feature>
<dbReference type="GO" id="GO:0009073">
    <property type="term" value="P:aromatic amino acid family biosynthetic process"/>
    <property type="evidence" value="ECO:0007669"/>
    <property type="project" value="UniProtKB-KW"/>
</dbReference>
<evidence type="ECO:0000256" key="6">
    <source>
        <dbReference type="NCBIfam" id="TIGR01949"/>
    </source>
</evidence>
<dbReference type="Gene3D" id="3.20.20.70">
    <property type="entry name" value="Aldolase class I"/>
    <property type="match status" value="1"/>
</dbReference>
<name>A0A1M5KSB9_9EURY</name>
<comment type="similarity">
    <text evidence="1">Belongs to the DeoC/FbaB aldolase family.</text>
</comment>
<dbReference type="GO" id="GO:0016836">
    <property type="term" value="F:hydro-lyase activity"/>
    <property type="evidence" value="ECO:0007669"/>
    <property type="project" value="InterPro"/>
</dbReference>
<reference evidence="8 9" key="1">
    <citation type="submission" date="2016-11" db="EMBL/GenBank/DDBJ databases">
        <authorList>
            <person name="Jaros S."/>
            <person name="Januszkiewicz K."/>
            <person name="Wedrychowicz H."/>
        </authorList>
    </citation>
    <scope>NUCLEOTIDE SEQUENCE [LARGE SCALE GENOMIC DNA]</scope>
    <source>
        <strain evidence="8 9">DSM 9297</strain>
    </source>
</reference>
<dbReference type="InterPro" id="IPR002915">
    <property type="entry name" value="DeoC/FbaB/LacD_aldolase"/>
</dbReference>
<keyword evidence="9" id="KW-1185">Reference proteome</keyword>
<evidence type="ECO:0000256" key="1">
    <source>
        <dbReference type="ARBA" id="ARBA00008116"/>
    </source>
</evidence>
<dbReference type="SMART" id="SM01133">
    <property type="entry name" value="DeoC"/>
    <property type="match status" value="1"/>
</dbReference>
<evidence type="ECO:0000256" key="4">
    <source>
        <dbReference type="ARBA" id="ARBA00023141"/>
    </source>
</evidence>
<accession>A0A1M5KSB9</accession>
<dbReference type="InterPro" id="IPR013785">
    <property type="entry name" value="Aldolase_TIM"/>
</dbReference>
<evidence type="ECO:0000256" key="3">
    <source>
        <dbReference type="ARBA" id="ARBA00022679"/>
    </source>
</evidence>
<dbReference type="NCBIfam" id="NF005556">
    <property type="entry name" value="PRK07226.1"/>
    <property type="match status" value="1"/>
</dbReference>
<dbReference type="RefSeq" id="WP_073306905.1">
    <property type="nucleotide sequence ID" value="NZ_FQWV01000001.1"/>
</dbReference>
<dbReference type="PIRSF" id="PIRSF038992">
    <property type="entry name" value="Aldolase_Ia"/>
    <property type="match status" value="1"/>
</dbReference>
<proteinExistence type="inferred from homology"/>
<dbReference type="OrthoDB" id="50091at2157"/>
<dbReference type="NCBIfam" id="TIGR01949">
    <property type="entry name" value="ADH_synth"/>
    <property type="match status" value="1"/>
</dbReference>
<dbReference type="GO" id="GO:0008652">
    <property type="term" value="P:amino acid biosynthetic process"/>
    <property type="evidence" value="ECO:0007669"/>
    <property type="project" value="UniProtKB-KW"/>
</dbReference>
<dbReference type="Pfam" id="PF01791">
    <property type="entry name" value="DeoC"/>
    <property type="match status" value="1"/>
</dbReference>
<dbReference type="PANTHER" id="PTHR47916:SF1">
    <property type="entry name" value="3-HYDROXY-5-PHOSPHONOOXYPENTANE-2,4-DIONE THIOLASE"/>
    <property type="match status" value="1"/>
</dbReference>
<dbReference type="PANTHER" id="PTHR47916">
    <property type="entry name" value="FRUCTOSE-BISPHOSPHATE ALDOLASE CLASS 1"/>
    <property type="match status" value="1"/>
</dbReference>
<keyword evidence="2" id="KW-0028">Amino-acid biosynthesis</keyword>
<dbReference type="GO" id="GO:0004332">
    <property type="term" value="F:fructose-bisphosphate aldolase activity"/>
    <property type="evidence" value="ECO:0007669"/>
    <property type="project" value="InterPro"/>
</dbReference>
<keyword evidence="4" id="KW-0057">Aromatic amino acid biosynthesis</keyword>
<dbReference type="Proteomes" id="UP000184357">
    <property type="component" value="Unassembled WGS sequence"/>
</dbReference>
<dbReference type="GO" id="GO:0016740">
    <property type="term" value="F:transferase activity"/>
    <property type="evidence" value="ECO:0007669"/>
    <property type="project" value="UniProtKB-KW"/>
</dbReference>
<evidence type="ECO:0000256" key="2">
    <source>
        <dbReference type="ARBA" id="ARBA00022605"/>
    </source>
</evidence>
<protein>
    <recommendedName>
        <fullName evidence="6">2-amino-3,7-dideoxy-D-threo-hept-6-ulosonate synthase</fullName>
        <ecNumber evidence="6">2.2.1.10</ecNumber>
    </recommendedName>
</protein>
<sequence>MEHAGLAARLDRISTDDRILMVPMDHGITLGAVKGLKDIEGTIDAVTRGGADAVLTQKGIAPRVHDNLNGAGYVVHLNASTSVGPESNDKRPTGTVKGAIRAGADAVSMHINVGSDYEPGQMTFLSELCEEAGDYGVPVLAMAYARGANLEGEDPEHDAEYLGHAVRLAEECGADVVKTAYSGDAASFEHVCESTRLPVIIAGGSPSGDLQTLRDVRGAMDAGAAGVSMGRTIFQHDDPEAMTRAVSGVVHDDADAEDALSASGL</sequence>
<dbReference type="InterPro" id="IPR010210">
    <property type="entry name" value="ADH_synthase"/>
</dbReference>
<organism evidence="8 9">
    <name type="scientific">Halobaculum gomorrense</name>
    <dbReference type="NCBI Taxonomy" id="43928"/>
    <lineage>
        <taxon>Archaea</taxon>
        <taxon>Methanobacteriati</taxon>
        <taxon>Methanobacteriota</taxon>
        <taxon>Stenosarchaea group</taxon>
        <taxon>Halobacteria</taxon>
        <taxon>Halobacteriales</taxon>
        <taxon>Haloferacaceae</taxon>
        <taxon>Halobaculum</taxon>
    </lineage>
</organism>
<dbReference type="AlphaFoldDB" id="A0A1M5KSB9"/>
<dbReference type="EC" id="2.2.1.10" evidence="6"/>
<evidence type="ECO:0000256" key="5">
    <source>
        <dbReference type="ARBA" id="ARBA00023270"/>
    </source>
</evidence>
<dbReference type="InterPro" id="IPR041720">
    <property type="entry name" value="FbaB-like"/>
</dbReference>
<gene>
    <name evidence="8" type="ORF">SAMN05443636_0624</name>
</gene>
<evidence type="ECO:0000256" key="7">
    <source>
        <dbReference type="PIRSR" id="PIRSR038992-1"/>
    </source>
</evidence>
<dbReference type="SUPFAM" id="SSF51569">
    <property type="entry name" value="Aldolase"/>
    <property type="match status" value="1"/>
</dbReference>
<dbReference type="CDD" id="cd00958">
    <property type="entry name" value="DhnA"/>
    <property type="match status" value="1"/>
</dbReference>
<dbReference type="EMBL" id="FQWV01000001">
    <property type="protein sequence ID" value="SHG55616.1"/>
    <property type="molecule type" value="Genomic_DNA"/>
</dbReference>